<reference evidence="3 4" key="1">
    <citation type="submission" date="2019-10" db="EMBL/GenBank/DDBJ databases">
        <title>Draft Genome Sequence of Cytophagaceae sp. SJW1-29.</title>
        <authorList>
            <person name="Choi A."/>
        </authorList>
    </citation>
    <scope>NUCLEOTIDE SEQUENCE [LARGE SCALE GENOMIC DNA]</scope>
    <source>
        <strain evidence="3 4">SJW1-29</strain>
    </source>
</reference>
<feature type="transmembrane region" description="Helical" evidence="2">
    <location>
        <begin position="85"/>
        <end position="107"/>
    </location>
</feature>
<dbReference type="EMBL" id="WHLY01000001">
    <property type="protein sequence ID" value="MPR31821.1"/>
    <property type="molecule type" value="Genomic_DNA"/>
</dbReference>
<protein>
    <submittedName>
        <fullName evidence="3">Uncharacterized protein</fullName>
    </submittedName>
</protein>
<evidence type="ECO:0000313" key="3">
    <source>
        <dbReference type="EMBL" id="MPR31821.1"/>
    </source>
</evidence>
<dbReference type="Proteomes" id="UP000479293">
    <property type="component" value="Unassembled WGS sequence"/>
</dbReference>
<evidence type="ECO:0000256" key="2">
    <source>
        <dbReference type="SAM" id="Phobius"/>
    </source>
</evidence>
<dbReference type="AlphaFoldDB" id="A0A7C9BCY2"/>
<sequence>MKDNSDMKSRANLNGSAGLNGSAETHIANDPASKKSQPKAAEINKIRRFLENLRQTTSQVKADQEEDLKPGQILTAKISAIISKYPFQTIGGLLALLLVIVLFKTFYQGKHWQAKRTAEEAFYVANEYARNNSTNLYPYLSNAFRREVRELPGLLPLSMQNATRGGTITAAEAVALREITPDSVVVEVNLVFGGDSGKPGLKEKCFQALVYEKEHWRLGLSYNR</sequence>
<comment type="caution">
    <text evidence="3">The sequence shown here is derived from an EMBL/GenBank/DDBJ whole genome shotgun (WGS) entry which is preliminary data.</text>
</comment>
<organism evidence="3 4">
    <name type="scientific">Salmonirosea aquatica</name>
    <dbReference type="NCBI Taxonomy" id="2654236"/>
    <lineage>
        <taxon>Bacteria</taxon>
        <taxon>Pseudomonadati</taxon>
        <taxon>Bacteroidota</taxon>
        <taxon>Cytophagia</taxon>
        <taxon>Cytophagales</taxon>
        <taxon>Spirosomataceae</taxon>
        <taxon>Salmonirosea</taxon>
    </lineage>
</organism>
<evidence type="ECO:0000313" key="4">
    <source>
        <dbReference type="Proteomes" id="UP000479293"/>
    </source>
</evidence>
<keyword evidence="2" id="KW-0472">Membrane</keyword>
<dbReference type="RefSeq" id="WP_152755826.1">
    <property type="nucleotide sequence ID" value="NZ_WHLY01000001.1"/>
</dbReference>
<feature type="compositionally biased region" description="Polar residues" evidence="1">
    <location>
        <begin position="11"/>
        <end position="23"/>
    </location>
</feature>
<keyword evidence="2" id="KW-0812">Transmembrane</keyword>
<feature type="region of interest" description="Disordered" evidence="1">
    <location>
        <begin position="1"/>
        <end position="40"/>
    </location>
</feature>
<gene>
    <name evidence="3" type="ORF">GBK04_00270</name>
</gene>
<accession>A0A7C9BCY2</accession>
<name>A0A7C9BCY2_9BACT</name>
<keyword evidence="4" id="KW-1185">Reference proteome</keyword>
<keyword evidence="2" id="KW-1133">Transmembrane helix</keyword>
<evidence type="ECO:0000256" key="1">
    <source>
        <dbReference type="SAM" id="MobiDB-lite"/>
    </source>
</evidence>
<proteinExistence type="predicted"/>